<comment type="function">
    <text evidence="2">Catalyzes the dismutation of two molecules of 6,7-dimethyl-8-ribityllumazine, resulting in the formation of riboflavin and 5-amino-6-(D-ribitylamino)uracil.</text>
</comment>
<gene>
    <name evidence="13" type="ORF">ciss_09490</name>
</gene>
<dbReference type="InterPro" id="IPR023366">
    <property type="entry name" value="ATP_synth_asu-like_sf"/>
</dbReference>
<evidence type="ECO:0000256" key="2">
    <source>
        <dbReference type="ARBA" id="ARBA00002803"/>
    </source>
</evidence>
<name>A0A1L8D1E5_9THEO</name>
<evidence type="ECO:0000256" key="3">
    <source>
        <dbReference type="ARBA" id="ARBA00004887"/>
    </source>
</evidence>
<keyword evidence="14" id="KW-1185">Reference proteome</keyword>
<sequence length="213" mass="23569">MFTGLIEELGRVREIKKSGESLTLTVEAKTILEDVKLGDSIAVNGTCLTVVNFGNDYFTADVMPETYTKTNLKFLNPGDRVNLERTLRPSDRLGGHIVQGHVDEVGWIVEIKAKEIAKIIKIKASDSFLQYLVPKGSVAVDGISLTVVDVYNDSFTVSIIPHTFKNTTLGYKTIGSPVNLEADILAKYVFSFIKKQEASRKIDLNFLAEHGFL</sequence>
<dbReference type="InterPro" id="IPR017938">
    <property type="entry name" value="Riboflavin_synthase-like_b-brl"/>
</dbReference>
<dbReference type="RefSeq" id="WP_075865186.1">
    <property type="nucleotide sequence ID" value="NZ_BDJL01000030.1"/>
</dbReference>
<feature type="repeat" description="Lumazine-binding" evidence="11">
    <location>
        <begin position="97"/>
        <end position="193"/>
    </location>
</feature>
<protein>
    <recommendedName>
        <fullName evidence="6 10">Riboflavin synthase</fullName>
        <ecNumber evidence="5 10">2.5.1.9</ecNumber>
    </recommendedName>
</protein>
<dbReference type="Pfam" id="PF00677">
    <property type="entry name" value="Lum_binding"/>
    <property type="match status" value="2"/>
</dbReference>
<dbReference type="Proteomes" id="UP000187338">
    <property type="component" value="Unassembled WGS sequence"/>
</dbReference>
<dbReference type="InterPro" id="IPR026017">
    <property type="entry name" value="Lumazine-bd_dom"/>
</dbReference>
<evidence type="ECO:0000256" key="7">
    <source>
        <dbReference type="ARBA" id="ARBA00022619"/>
    </source>
</evidence>
<evidence type="ECO:0000313" key="13">
    <source>
        <dbReference type="EMBL" id="GAV25016.1"/>
    </source>
</evidence>
<feature type="repeat" description="Lumazine-binding" evidence="11">
    <location>
        <begin position="1"/>
        <end position="96"/>
    </location>
</feature>
<dbReference type="GO" id="GO:0004746">
    <property type="term" value="F:riboflavin synthase activity"/>
    <property type="evidence" value="ECO:0007669"/>
    <property type="project" value="UniProtKB-UniRule"/>
</dbReference>
<dbReference type="Gene3D" id="2.40.30.20">
    <property type="match status" value="2"/>
</dbReference>
<dbReference type="FunFam" id="2.40.30.20:FF:000003">
    <property type="entry name" value="Riboflavin synthase, alpha subunit"/>
    <property type="match status" value="1"/>
</dbReference>
<dbReference type="SUPFAM" id="SSF63380">
    <property type="entry name" value="Riboflavin synthase domain-like"/>
    <property type="match status" value="2"/>
</dbReference>
<evidence type="ECO:0000256" key="10">
    <source>
        <dbReference type="NCBIfam" id="TIGR00187"/>
    </source>
</evidence>
<dbReference type="EMBL" id="BDJL01000030">
    <property type="protein sequence ID" value="GAV25016.1"/>
    <property type="molecule type" value="Genomic_DNA"/>
</dbReference>
<dbReference type="STRING" id="661089.ciss_09490"/>
<proteinExistence type="predicted"/>
<comment type="catalytic activity">
    <reaction evidence="1">
        <text>2 6,7-dimethyl-8-(1-D-ribityl)lumazine + H(+) = 5-amino-6-(D-ribitylamino)uracil + riboflavin</text>
        <dbReference type="Rhea" id="RHEA:20772"/>
        <dbReference type="ChEBI" id="CHEBI:15378"/>
        <dbReference type="ChEBI" id="CHEBI:15934"/>
        <dbReference type="ChEBI" id="CHEBI:57986"/>
        <dbReference type="ChEBI" id="CHEBI:58201"/>
        <dbReference type="EC" id="2.5.1.9"/>
    </reaction>
</comment>
<evidence type="ECO:0000256" key="5">
    <source>
        <dbReference type="ARBA" id="ARBA00012827"/>
    </source>
</evidence>
<dbReference type="PIRSF" id="PIRSF000498">
    <property type="entry name" value="Riboflavin_syn_A"/>
    <property type="match status" value="1"/>
</dbReference>
<dbReference type="CDD" id="cd00402">
    <property type="entry name" value="Riboflavin_synthase_like"/>
    <property type="match status" value="1"/>
</dbReference>
<reference evidence="14" key="1">
    <citation type="submission" date="2016-12" db="EMBL/GenBank/DDBJ databases">
        <title>Draft Genome Sequences od Carboxydothermus pertinax and islandicus, Hydrogenogenic Carboxydotrophic Bacteria.</title>
        <authorList>
            <person name="Fukuyama Y."/>
            <person name="Ohmae K."/>
            <person name="Yoneda Y."/>
            <person name="Yoshida T."/>
            <person name="Sako Y."/>
        </authorList>
    </citation>
    <scope>NUCLEOTIDE SEQUENCE [LARGE SCALE GENOMIC DNA]</scope>
    <source>
        <strain evidence="14">SET</strain>
    </source>
</reference>
<evidence type="ECO:0000256" key="1">
    <source>
        <dbReference type="ARBA" id="ARBA00000968"/>
    </source>
</evidence>
<evidence type="ECO:0000256" key="8">
    <source>
        <dbReference type="ARBA" id="ARBA00022679"/>
    </source>
</evidence>
<feature type="domain" description="Lumazine-binding" evidence="12">
    <location>
        <begin position="97"/>
        <end position="193"/>
    </location>
</feature>
<dbReference type="NCBIfam" id="TIGR00187">
    <property type="entry name" value="ribE"/>
    <property type="match status" value="1"/>
</dbReference>
<dbReference type="OrthoDB" id="9788537at2"/>
<dbReference type="GO" id="GO:0009231">
    <property type="term" value="P:riboflavin biosynthetic process"/>
    <property type="evidence" value="ECO:0007669"/>
    <property type="project" value="UniProtKB-KW"/>
</dbReference>
<keyword evidence="7" id="KW-0686">Riboflavin biosynthesis</keyword>
<evidence type="ECO:0000259" key="12">
    <source>
        <dbReference type="PROSITE" id="PS51177"/>
    </source>
</evidence>
<organism evidence="13 14">
    <name type="scientific">Carboxydothermus islandicus</name>
    <dbReference type="NCBI Taxonomy" id="661089"/>
    <lineage>
        <taxon>Bacteria</taxon>
        <taxon>Bacillati</taxon>
        <taxon>Bacillota</taxon>
        <taxon>Clostridia</taxon>
        <taxon>Thermoanaerobacterales</taxon>
        <taxon>Thermoanaerobacteraceae</taxon>
        <taxon>Carboxydothermus</taxon>
    </lineage>
</organism>
<evidence type="ECO:0000256" key="4">
    <source>
        <dbReference type="ARBA" id="ARBA00011233"/>
    </source>
</evidence>
<keyword evidence="8" id="KW-0808">Transferase</keyword>
<evidence type="ECO:0000256" key="6">
    <source>
        <dbReference type="ARBA" id="ARBA00013950"/>
    </source>
</evidence>
<dbReference type="InterPro" id="IPR001783">
    <property type="entry name" value="Lumazine-bd"/>
</dbReference>
<dbReference type="EC" id="2.5.1.9" evidence="5 10"/>
<evidence type="ECO:0000313" key="14">
    <source>
        <dbReference type="Proteomes" id="UP000187338"/>
    </source>
</evidence>
<dbReference type="PANTHER" id="PTHR21098">
    <property type="entry name" value="RIBOFLAVIN SYNTHASE ALPHA CHAIN"/>
    <property type="match status" value="1"/>
</dbReference>
<dbReference type="PROSITE" id="PS51177">
    <property type="entry name" value="LUMAZINE_BIND"/>
    <property type="match status" value="2"/>
</dbReference>
<evidence type="ECO:0000256" key="9">
    <source>
        <dbReference type="ARBA" id="ARBA00022737"/>
    </source>
</evidence>
<comment type="caution">
    <text evidence="13">The sequence shown here is derived from an EMBL/GenBank/DDBJ whole genome shotgun (WGS) entry which is preliminary data.</text>
</comment>
<dbReference type="NCBIfam" id="NF006767">
    <property type="entry name" value="PRK09289.1"/>
    <property type="match status" value="1"/>
</dbReference>
<comment type="subunit">
    <text evidence="4">Homotrimer.</text>
</comment>
<evidence type="ECO:0000256" key="11">
    <source>
        <dbReference type="PROSITE-ProRule" id="PRU00524"/>
    </source>
</evidence>
<accession>A0A1L8D1E5</accession>
<dbReference type="FunFam" id="2.40.30.20:FF:000004">
    <property type="entry name" value="Riboflavin synthase, alpha subunit"/>
    <property type="match status" value="1"/>
</dbReference>
<dbReference type="AlphaFoldDB" id="A0A1L8D1E5"/>
<feature type="domain" description="Lumazine-binding" evidence="12">
    <location>
        <begin position="1"/>
        <end position="96"/>
    </location>
</feature>
<dbReference type="NCBIfam" id="NF009566">
    <property type="entry name" value="PRK13020.1"/>
    <property type="match status" value="1"/>
</dbReference>
<dbReference type="PANTHER" id="PTHR21098:SF12">
    <property type="entry name" value="RIBOFLAVIN SYNTHASE"/>
    <property type="match status" value="1"/>
</dbReference>
<comment type="pathway">
    <text evidence="3">Cofactor biosynthesis; riboflavin biosynthesis; riboflavin from 2-hydroxy-3-oxobutyl phosphate and 5-amino-6-(D-ribitylamino)uracil: step 2/2.</text>
</comment>
<keyword evidence="9" id="KW-0677">Repeat</keyword>